<evidence type="ECO:0000313" key="1">
    <source>
        <dbReference type="EMBL" id="KAJ9071788.1"/>
    </source>
</evidence>
<organism evidence="1 2">
    <name type="scientific">Entomophthora muscae</name>
    <dbReference type="NCBI Taxonomy" id="34485"/>
    <lineage>
        <taxon>Eukaryota</taxon>
        <taxon>Fungi</taxon>
        <taxon>Fungi incertae sedis</taxon>
        <taxon>Zoopagomycota</taxon>
        <taxon>Entomophthoromycotina</taxon>
        <taxon>Entomophthoromycetes</taxon>
        <taxon>Entomophthorales</taxon>
        <taxon>Entomophthoraceae</taxon>
        <taxon>Entomophthora</taxon>
    </lineage>
</organism>
<sequence length="223" mass="25153">MQGHSRFEYALFFMAVVATLVVITLAVYCYRNQKSWNEGHSESYQLLPQSRPRLFFSFSPTTNYIGFKRAHALQSQNRLANCTLYFEILLLEIPLSSHVRIGLCLKDNQSKDIRVFDQSSVAIDNLFGLITHGQTIQAPCGFKKGDIIGTQLVIHHDLTEVVFLHNGRPISTIPLFLPVNSLFPTIYATKGVLLQYNFGTLEFVYGTLAIDIPPPYTPSPELP</sequence>
<evidence type="ECO:0000313" key="2">
    <source>
        <dbReference type="Proteomes" id="UP001165960"/>
    </source>
</evidence>
<reference evidence="1" key="1">
    <citation type="submission" date="2022-04" db="EMBL/GenBank/DDBJ databases">
        <title>Genome of the entomopathogenic fungus Entomophthora muscae.</title>
        <authorList>
            <person name="Elya C."/>
            <person name="Lovett B.R."/>
            <person name="Lee E."/>
            <person name="Macias A.M."/>
            <person name="Hajek A.E."/>
            <person name="De Bivort B.L."/>
            <person name="Kasson M.T."/>
            <person name="De Fine Licht H.H."/>
            <person name="Stajich J.E."/>
        </authorList>
    </citation>
    <scope>NUCLEOTIDE SEQUENCE</scope>
    <source>
        <strain evidence="1">Berkeley</strain>
    </source>
</reference>
<proteinExistence type="predicted"/>
<comment type="caution">
    <text evidence="1">The sequence shown here is derived from an EMBL/GenBank/DDBJ whole genome shotgun (WGS) entry which is preliminary data.</text>
</comment>
<gene>
    <name evidence="1" type="ORF">DSO57_1033600</name>
</gene>
<dbReference type="EMBL" id="QTSX02003107">
    <property type="protein sequence ID" value="KAJ9071788.1"/>
    <property type="molecule type" value="Genomic_DNA"/>
</dbReference>
<accession>A0ACC2TAY7</accession>
<dbReference type="Proteomes" id="UP001165960">
    <property type="component" value="Unassembled WGS sequence"/>
</dbReference>
<name>A0ACC2TAY7_9FUNG</name>
<protein>
    <submittedName>
        <fullName evidence="1">Uncharacterized protein</fullName>
    </submittedName>
</protein>
<keyword evidence="2" id="KW-1185">Reference proteome</keyword>